<feature type="transmembrane region" description="Helical" evidence="1">
    <location>
        <begin position="225"/>
        <end position="242"/>
    </location>
</feature>
<proteinExistence type="predicted"/>
<feature type="transmembrane region" description="Helical" evidence="1">
    <location>
        <begin position="138"/>
        <end position="158"/>
    </location>
</feature>
<feature type="transmembrane region" description="Helical" evidence="1">
    <location>
        <begin position="376"/>
        <end position="397"/>
    </location>
</feature>
<feature type="transmembrane region" description="Helical" evidence="1">
    <location>
        <begin position="345"/>
        <end position="364"/>
    </location>
</feature>
<keyword evidence="3" id="KW-1185">Reference proteome</keyword>
<dbReference type="STRING" id="450378.GCA_001661675_02342"/>
<evidence type="ECO:0000313" key="2">
    <source>
        <dbReference type="EMBL" id="ARU16716.1"/>
    </source>
</evidence>
<gene>
    <name evidence="2" type="ORF">A9D14_11655</name>
</gene>
<dbReference type="EMBL" id="CP019602">
    <property type="protein sequence ID" value="ARU16716.1"/>
    <property type="molecule type" value="Genomic_DNA"/>
</dbReference>
<sequence length="490" mass="51527">MTVTFIGIIMAAIGLLLLIRGSLAAMLAFLMLSGMMGGSAAIILSAIGGSSIPPAQFALAFVWLRMVIPGSRFLDSLGPAFRQNFWLIIFVVYGVAIGYVGPRLFAGEINVTPLRFSGAGGGLFDTAPLMPTSQNMTASVYLIGALLTAVATYVACMYRGGANALVKTAVVVAWVHALTGILGAVGRGTPIESFFELLRNANYTQHSQAYEGFIRINGIFPEPSSWSAFAFSWFVFLAECWYRSIEPKSTGRAALLLALVMFFSTSSSAYVGLGGYALFFAIRMSFFPNLASHSRIKEAIVIGLAGAVLTAILLAVLPSFTEAIGQMIDDMLFAKADSESGRQRLFWAMQGIDAFFMSWGLGIGPGSFRSSSLATAIIGSSGLIGVISFVAYLVIVFEPRRGSSWGAAGPMAARLGGAAATAAVVSQIPALVAAASPVPTSEFAILAGAALAFRRIGQPSNAATEVQGEVLAEAGMEEPAPIRRGWRVAD</sequence>
<organism evidence="2 3">
    <name type="scientific">Croceicoccus marinus</name>
    <dbReference type="NCBI Taxonomy" id="450378"/>
    <lineage>
        <taxon>Bacteria</taxon>
        <taxon>Pseudomonadati</taxon>
        <taxon>Pseudomonadota</taxon>
        <taxon>Alphaproteobacteria</taxon>
        <taxon>Sphingomonadales</taxon>
        <taxon>Erythrobacteraceae</taxon>
        <taxon>Croceicoccus</taxon>
    </lineage>
</organism>
<feature type="transmembrane region" description="Helical" evidence="1">
    <location>
        <begin position="40"/>
        <end position="64"/>
    </location>
</feature>
<keyword evidence="1" id="KW-0812">Transmembrane</keyword>
<dbReference type="RefSeq" id="WP_066846623.1">
    <property type="nucleotide sequence ID" value="NZ_CP019602.1"/>
</dbReference>
<keyword evidence="1" id="KW-1133">Transmembrane helix</keyword>
<evidence type="ECO:0000313" key="3">
    <source>
        <dbReference type="Proteomes" id="UP000195807"/>
    </source>
</evidence>
<dbReference type="Proteomes" id="UP000195807">
    <property type="component" value="Chromosome"/>
</dbReference>
<feature type="transmembrane region" description="Helical" evidence="1">
    <location>
        <begin position="85"/>
        <end position="105"/>
    </location>
</feature>
<reference evidence="2 3" key="1">
    <citation type="submission" date="2017-01" db="EMBL/GenBank/DDBJ databases">
        <title>Complete genome sequence of esterase-producing bacterium Croceicoccus marinus E4A9.</title>
        <authorList>
            <person name="Wu Y.-H."/>
            <person name="Cheng H."/>
            <person name="Xu L."/>
            <person name="Huo Y.-Y."/>
            <person name="Wang C.-S."/>
            <person name="Xu X.-W."/>
        </authorList>
    </citation>
    <scope>NUCLEOTIDE SEQUENCE [LARGE SCALE GENOMIC DNA]</scope>
    <source>
        <strain evidence="2 3">E4A9</strain>
    </source>
</reference>
<protein>
    <submittedName>
        <fullName evidence="2">Uncharacterized protein</fullName>
    </submittedName>
</protein>
<feature type="transmembrane region" description="Helical" evidence="1">
    <location>
        <begin position="299"/>
        <end position="324"/>
    </location>
</feature>
<accession>A0A1Z1FDB8</accession>
<feature type="transmembrane region" description="Helical" evidence="1">
    <location>
        <begin position="254"/>
        <end position="279"/>
    </location>
</feature>
<name>A0A1Z1FDB8_9SPHN</name>
<dbReference type="AlphaFoldDB" id="A0A1Z1FDB8"/>
<dbReference type="KEGG" id="cman:A9D14_11655"/>
<evidence type="ECO:0000256" key="1">
    <source>
        <dbReference type="SAM" id="Phobius"/>
    </source>
</evidence>
<dbReference type="OrthoDB" id="7010242at2"/>
<feature type="transmembrane region" description="Helical" evidence="1">
    <location>
        <begin position="165"/>
        <end position="185"/>
    </location>
</feature>
<keyword evidence="1" id="KW-0472">Membrane</keyword>